<proteinExistence type="predicted"/>
<dbReference type="AlphaFoldDB" id="A0A0F9NCX2"/>
<comment type="caution">
    <text evidence="2">The sequence shown here is derived from an EMBL/GenBank/DDBJ whole genome shotgun (WGS) entry which is preliminary data.</text>
</comment>
<keyword evidence="1" id="KW-0472">Membrane</keyword>
<reference evidence="2" key="1">
    <citation type="journal article" date="2015" name="Nature">
        <title>Complex archaea that bridge the gap between prokaryotes and eukaryotes.</title>
        <authorList>
            <person name="Spang A."/>
            <person name="Saw J.H."/>
            <person name="Jorgensen S.L."/>
            <person name="Zaremba-Niedzwiedzka K."/>
            <person name="Martijn J."/>
            <person name="Lind A.E."/>
            <person name="van Eijk R."/>
            <person name="Schleper C."/>
            <person name="Guy L."/>
            <person name="Ettema T.J."/>
        </authorList>
    </citation>
    <scope>NUCLEOTIDE SEQUENCE</scope>
</reference>
<dbReference type="EMBL" id="LAZR01004306">
    <property type="protein sequence ID" value="KKN09797.1"/>
    <property type="molecule type" value="Genomic_DNA"/>
</dbReference>
<keyword evidence="1" id="KW-1133">Transmembrane helix</keyword>
<evidence type="ECO:0000256" key="1">
    <source>
        <dbReference type="SAM" id="Phobius"/>
    </source>
</evidence>
<keyword evidence="1" id="KW-0812">Transmembrane</keyword>
<sequence length="61" mass="7268">MHTSFWLGLVAGIQVCWFVMFGCRLIFGRGVMDQLRWTWINLKIRINKWAARRLAELGERD</sequence>
<feature type="transmembrane region" description="Helical" evidence="1">
    <location>
        <begin position="6"/>
        <end position="27"/>
    </location>
</feature>
<gene>
    <name evidence="2" type="ORF">LCGC14_1043050</name>
</gene>
<accession>A0A0F9NCX2</accession>
<name>A0A0F9NCX2_9ZZZZ</name>
<evidence type="ECO:0000313" key="2">
    <source>
        <dbReference type="EMBL" id="KKN09797.1"/>
    </source>
</evidence>
<organism evidence="2">
    <name type="scientific">marine sediment metagenome</name>
    <dbReference type="NCBI Taxonomy" id="412755"/>
    <lineage>
        <taxon>unclassified sequences</taxon>
        <taxon>metagenomes</taxon>
        <taxon>ecological metagenomes</taxon>
    </lineage>
</organism>
<protein>
    <submittedName>
        <fullName evidence="2">Uncharacterized protein</fullName>
    </submittedName>
</protein>